<dbReference type="EC" id="1.6.5.5" evidence="2"/>
<reference evidence="2 3" key="1">
    <citation type="submission" date="2020-08" db="EMBL/GenBank/DDBJ databases">
        <title>Genomic Encyclopedia of Type Strains, Phase IV (KMG-IV): sequencing the most valuable type-strain genomes for metagenomic binning, comparative biology and taxonomic classification.</title>
        <authorList>
            <person name="Goeker M."/>
        </authorList>
    </citation>
    <scope>NUCLEOTIDE SEQUENCE [LARGE SCALE GENOMIC DNA]</scope>
    <source>
        <strain evidence="2 3">DSM 26189</strain>
    </source>
</reference>
<dbReference type="RefSeq" id="WP_223177395.1">
    <property type="nucleotide sequence ID" value="NZ_BSPS01000006.1"/>
</dbReference>
<comment type="caution">
    <text evidence="2">The sequence shown here is derived from an EMBL/GenBank/DDBJ whole genome shotgun (WGS) entry which is preliminary data.</text>
</comment>
<dbReference type="GO" id="GO:0003960">
    <property type="term" value="F:quinone reductase (NADPH) activity"/>
    <property type="evidence" value="ECO:0007669"/>
    <property type="project" value="UniProtKB-EC"/>
</dbReference>
<keyword evidence="2" id="KW-0560">Oxidoreductase</keyword>
<dbReference type="SUPFAM" id="SSF50129">
    <property type="entry name" value="GroES-like"/>
    <property type="match status" value="1"/>
</dbReference>
<dbReference type="SUPFAM" id="SSF51735">
    <property type="entry name" value="NAD(P)-binding Rossmann-fold domains"/>
    <property type="match status" value="1"/>
</dbReference>
<sequence length="295" mass="31063">MNANPAEGEEVVTILAAALTNLDIAVATGRHYFSAERQSAIIGQEAVAVDAHGRRHFYPVTSLVSPFGSMAERACARSSKALPIPDGVPDELAAALGNAGLAAWLPLSWRARLQPGESVLILGATGACGLIAVAAARLLGAGRVIAVGRNRAKLDLAGTLGADRMIAADDSAALAEAMRNCGENVDVIIDYLYGPAAEAALERANGGARMVQIGSPLASAITVPAQAMRRHGLDILGFAYYHAPVEMQRQAYAELCRHAAAGRIHIDHEAHPMTEIASLWQRQRQGGTPRFVLRP</sequence>
<name>A0A7W6FQ83_9SPHN</name>
<dbReference type="InterPro" id="IPR011032">
    <property type="entry name" value="GroES-like_sf"/>
</dbReference>
<proteinExistence type="predicted"/>
<gene>
    <name evidence="2" type="ORF">GGR43_002129</name>
</gene>
<dbReference type="InterPro" id="IPR051397">
    <property type="entry name" value="Zn-ADH-like_protein"/>
</dbReference>
<dbReference type="InterPro" id="IPR036291">
    <property type="entry name" value="NAD(P)-bd_dom_sf"/>
</dbReference>
<protein>
    <submittedName>
        <fullName evidence="2">NADPH2:quinone reductase</fullName>
        <ecNumber evidence="2">1.6.5.5</ecNumber>
    </submittedName>
</protein>
<dbReference type="SMART" id="SM00829">
    <property type="entry name" value="PKS_ER"/>
    <property type="match status" value="1"/>
</dbReference>
<dbReference type="PANTHER" id="PTHR43677:SF11">
    <property type="entry name" value="ZINC-CONTAINING ALCOHOL DEHYDROGENASE"/>
    <property type="match status" value="1"/>
</dbReference>
<dbReference type="AlphaFoldDB" id="A0A7W6FQ83"/>
<dbReference type="Proteomes" id="UP000571950">
    <property type="component" value="Unassembled WGS sequence"/>
</dbReference>
<keyword evidence="3" id="KW-1185">Reference proteome</keyword>
<evidence type="ECO:0000259" key="1">
    <source>
        <dbReference type="SMART" id="SM00829"/>
    </source>
</evidence>
<organism evidence="2 3">
    <name type="scientific">Sphingobium jiangsuense</name>
    <dbReference type="NCBI Taxonomy" id="870476"/>
    <lineage>
        <taxon>Bacteria</taxon>
        <taxon>Pseudomonadati</taxon>
        <taxon>Pseudomonadota</taxon>
        <taxon>Alphaproteobacteria</taxon>
        <taxon>Sphingomonadales</taxon>
        <taxon>Sphingomonadaceae</taxon>
        <taxon>Sphingobium</taxon>
    </lineage>
</organism>
<feature type="domain" description="Enoyl reductase (ER)" evidence="1">
    <location>
        <begin position="2"/>
        <end position="293"/>
    </location>
</feature>
<evidence type="ECO:0000313" key="3">
    <source>
        <dbReference type="Proteomes" id="UP000571950"/>
    </source>
</evidence>
<dbReference type="InterPro" id="IPR013149">
    <property type="entry name" value="ADH-like_C"/>
</dbReference>
<dbReference type="PANTHER" id="PTHR43677">
    <property type="entry name" value="SHORT-CHAIN DEHYDROGENASE/REDUCTASE"/>
    <property type="match status" value="1"/>
</dbReference>
<dbReference type="Pfam" id="PF00107">
    <property type="entry name" value="ADH_zinc_N"/>
    <property type="match status" value="1"/>
</dbReference>
<accession>A0A7W6FQ83</accession>
<evidence type="ECO:0000313" key="2">
    <source>
        <dbReference type="EMBL" id="MBB3926412.1"/>
    </source>
</evidence>
<dbReference type="InterPro" id="IPR020843">
    <property type="entry name" value="ER"/>
</dbReference>
<dbReference type="Gene3D" id="3.90.180.10">
    <property type="entry name" value="Medium-chain alcohol dehydrogenases, catalytic domain"/>
    <property type="match status" value="1"/>
</dbReference>
<dbReference type="EMBL" id="JACIDT010000006">
    <property type="protein sequence ID" value="MBB3926412.1"/>
    <property type="molecule type" value="Genomic_DNA"/>
</dbReference>